<dbReference type="EMBL" id="CP117834">
    <property type="protein sequence ID" value="WDF04816.1"/>
    <property type="molecule type" value="Genomic_DNA"/>
</dbReference>
<organism evidence="2 3">
    <name type="scientific">Shouchella hunanensis</name>
    <dbReference type="NCBI Taxonomy" id="766894"/>
    <lineage>
        <taxon>Bacteria</taxon>
        <taxon>Bacillati</taxon>
        <taxon>Bacillota</taxon>
        <taxon>Bacilli</taxon>
        <taxon>Bacillales</taxon>
        <taxon>Bacillaceae</taxon>
        <taxon>Shouchella</taxon>
    </lineage>
</organism>
<evidence type="ECO:0008006" key="4">
    <source>
        <dbReference type="Google" id="ProtNLM"/>
    </source>
</evidence>
<keyword evidence="1" id="KW-0812">Transmembrane</keyword>
<proteinExistence type="predicted"/>
<evidence type="ECO:0000313" key="3">
    <source>
        <dbReference type="Proteomes" id="UP001215143"/>
    </source>
</evidence>
<keyword evidence="1" id="KW-1133">Transmembrane helix</keyword>
<dbReference type="RefSeq" id="WP_274273057.1">
    <property type="nucleotide sequence ID" value="NZ_CP117834.1"/>
</dbReference>
<accession>A0ABY7W9Q8</accession>
<feature type="transmembrane region" description="Helical" evidence="1">
    <location>
        <begin position="91"/>
        <end position="108"/>
    </location>
</feature>
<keyword evidence="3" id="KW-1185">Reference proteome</keyword>
<reference evidence="2 3" key="1">
    <citation type="submission" date="2023-02" db="EMBL/GenBank/DDBJ databases">
        <authorList>
            <person name="Liu G."/>
        </authorList>
    </citation>
    <scope>NUCLEOTIDE SEQUENCE [LARGE SCALE GENOMIC DNA]</scope>
    <source>
        <strain evidence="2 3">DSM 23008</strain>
    </source>
</reference>
<feature type="transmembrane region" description="Helical" evidence="1">
    <location>
        <begin position="50"/>
        <end position="71"/>
    </location>
</feature>
<evidence type="ECO:0000313" key="2">
    <source>
        <dbReference type="EMBL" id="WDF04816.1"/>
    </source>
</evidence>
<feature type="transmembrane region" description="Helical" evidence="1">
    <location>
        <begin position="6"/>
        <end position="30"/>
    </location>
</feature>
<feature type="transmembrane region" description="Helical" evidence="1">
    <location>
        <begin position="129"/>
        <end position="151"/>
    </location>
</feature>
<keyword evidence="1" id="KW-0472">Membrane</keyword>
<protein>
    <recommendedName>
        <fullName evidence="4">Copper resistance protein D domain-containing protein</fullName>
    </recommendedName>
</protein>
<gene>
    <name evidence="2" type="ORF">PQ477_04970</name>
</gene>
<evidence type="ECO:0000256" key="1">
    <source>
        <dbReference type="SAM" id="Phobius"/>
    </source>
</evidence>
<sequence length="152" mass="17178">MYQIAYIIHIIGVVFWVGSFISLGFVLKSLTNVNIEHALTKTLIKKLQQWVTYGVIPASIFVLLSGLYMIMPFSREGIPFYLSFMEQAGSVTILLTILFVTITSKRLTKKIKELPLKKDKPLQTLTKTYANYLFVSAFLSTVVIIVVGLRIV</sequence>
<dbReference type="Proteomes" id="UP001215143">
    <property type="component" value="Chromosome"/>
</dbReference>
<name>A0ABY7W9Q8_9BACI</name>